<protein>
    <recommendedName>
        <fullName evidence="4">AbaA</fullName>
    </recommendedName>
</protein>
<evidence type="ECO:0000313" key="3">
    <source>
        <dbReference type="Proteomes" id="UP000249616"/>
    </source>
</evidence>
<dbReference type="AlphaFoldDB" id="A0A2Z4ITV4"/>
<reference evidence="2 3" key="1">
    <citation type="journal article" date="2019" name="Int. J. Syst. Evol. Microbiol.">
        <title>Streptomyces cadmiisoli sp. nov., a novel actinomycete isolated from cadmium-contaminated soil.</title>
        <authorList>
            <person name="Li K."/>
            <person name="Tang X."/>
            <person name="Zhao J."/>
            <person name="Guo Y."/>
            <person name="Tang Y."/>
            <person name="Gao J."/>
        </authorList>
    </citation>
    <scope>NUCLEOTIDE SEQUENCE [LARGE SCALE GENOMIC DNA]</scope>
    <source>
        <strain evidence="2 3">ZFG47</strain>
    </source>
</reference>
<evidence type="ECO:0000256" key="1">
    <source>
        <dbReference type="SAM" id="MobiDB-lite"/>
    </source>
</evidence>
<organism evidence="2 3">
    <name type="scientific">Streptomyces cadmiisoli</name>
    <dbReference type="NCBI Taxonomy" id="2184053"/>
    <lineage>
        <taxon>Bacteria</taxon>
        <taxon>Bacillati</taxon>
        <taxon>Actinomycetota</taxon>
        <taxon>Actinomycetes</taxon>
        <taxon>Kitasatosporales</taxon>
        <taxon>Streptomycetaceae</taxon>
        <taxon>Streptomyces</taxon>
        <taxon>Streptomyces aurantiacus group</taxon>
    </lineage>
</organism>
<dbReference type="KEGG" id="scad:DN051_05640"/>
<feature type="compositionally biased region" description="Basic and acidic residues" evidence="1">
    <location>
        <begin position="10"/>
        <end position="19"/>
    </location>
</feature>
<accession>A0A2Z4ITV4</accession>
<name>A0A2Z4ITV4_9ACTN</name>
<dbReference type="Proteomes" id="UP000249616">
    <property type="component" value="Chromosome"/>
</dbReference>
<dbReference type="EMBL" id="CP030073">
    <property type="protein sequence ID" value="AWW36180.1"/>
    <property type="molecule type" value="Genomic_DNA"/>
</dbReference>
<evidence type="ECO:0000313" key="2">
    <source>
        <dbReference type="EMBL" id="AWW36180.1"/>
    </source>
</evidence>
<evidence type="ECO:0008006" key="4">
    <source>
        <dbReference type="Google" id="ProtNLM"/>
    </source>
</evidence>
<dbReference type="RefSeq" id="WP_112438141.1">
    <property type="nucleotide sequence ID" value="NZ_CP030073.1"/>
</dbReference>
<gene>
    <name evidence="2" type="ORF">DN051_05640</name>
</gene>
<proteinExistence type="predicted"/>
<sequence length="181" mass="20044">MRTASTEQPSNERTDRETRPTGVSRPTPLGALGEVAWREIQDSTGSAAGIPLLLNSIAWGGARTADAALDELRDRICQYGFVVEQATAATVPFLWELAQLPHVTCRARILLLLKNIADARQWENTATAYPKLLNRRENHVVWERAARQAVHARRGALRQLRAEKDAEVVRASSELARALGE</sequence>
<keyword evidence="3" id="KW-1185">Reference proteome</keyword>
<feature type="region of interest" description="Disordered" evidence="1">
    <location>
        <begin position="1"/>
        <end position="29"/>
    </location>
</feature>